<dbReference type="AlphaFoldDB" id="A0A926IMA1"/>
<feature type="domain" description="LysM" evidence="1">
    <location>
        <begin position="461"/>
        <end position="505"/>
    </location>
</feature>
<dbReference type="InterPro" id="IPR024300">
    <property type="entry name" value="SipL_SPOCS_dom"/>
</dbReference>
<dbReference type="CDD" id="cd00118">
    <property type="entry name" value="LysM"/>
    <property type="match status" value="1"/>
</dbReference>
<comment type="caution">
    <text evidence="2">The sequence shown here is derived from an EMBL/GenBank/DDBJ whole genome shotgun (WGS) entry which is preliminary data.</text>
</comment>
<protein>
    <submittedName>
        <fullName evidence="2">DUF3794 domain-containing protein</fullName>
    </submittedName>
</protein>
<sequence length="514" mass="59287">MSIEIIKGNFNIEELKGTSEIQSLVETEVYLNTNKEDIENIIWVEGRVEILNTMIIKDKVLVSGAVKYNILYKSIEEEENIYVVEASKDFNEEILIQGIKEGMEANVEANIEFIEHELEENKIQLSSVVNIKSEVEEIKTLEIIEDLEGRQDLEVLRETINYQEVYGRETSFADIGETIKIEDNKAEIEKVIKFYVEGKEIESVVSDDRIIVSGEAIVTMIYLGDNDIYSVKERLPFNHFIEMPGLEEGSKGEVELEVVEAVYEVLEDDLEEMRLIDVSIKIKATGKAYDDTSKDLIVDAYSTKENILLEKEEMNIPERIKDIDHEEELDFDIKINAIDILDINCSHNTLDKRYIDGEIIIEGVLNVDVYYIDRIGREISSYKDHFPYKSNIPYESDSTNFSIDINSKLGDTEYTLRRDSLSLKNNINYEIRLNKDRKFSGIKSIETTGDMIDKSHMPSITIYIVQKGDILWDVARRYNTTTDEILRSNNLEPNYELKVGDKIIIEKNVDLDLQ</sequence>
<dbReference type="Pfam" id="PF01476">
    <property type="entry name" value="LysM"/>
    <property type="match status" value="1"/>
</dbReference>
<dbReference type="Pfam" id="PF12673">
    <property type="entry name" value="SipL"/>
    <property type="match status" value="3"/>
</dbReference>
<evidence type="ECO:0000313" key="2">
    <source>
        <dbReference type="EMBL" id="MBC8590220.1"/>
    </source>
</evidence>
<dbReference type="Gene3D" id="3.10.350.10">
    <property type="entry name" value="LysM domain"/>
    <property type="match status" value="1"/>
</dbReference>
<accession>A0A926IMA1</accession>
<dbReference type="InterPro" id="IPR018392">
    <property type="entry name" value="LysM"/>
</dbReference>
<dbReference type="SMART" id="SM00257">
    <property type="entry name" value="LysM"/>
    <property type="match status" value="1"/>
</dbReference>
<dbReference type="EMBL" id="JACRTK010000001">
    <property type="protein sequence ID" value="MBC8590220.1"/>
    <property type="molecule type" value="Genomic_DNA"/>
</dbReference>
<organism evidence="2 3">
    <name type="scientific">Wansuia hejianensis</name>
    <dbReference type="NCBI Taxonomy" id="2763667"/>
    <lineage>
        <taxon>Bacteria</taxon>
        <taxon>Bacillati</taxon>
        <taxon>Bacillota</taxon>
        <taxon>Clostridia</taxon>
        <taxon>Lachnospirales</taxon>
        <taxon>Lachnospiraceae</taxon>
        <taxon>Wansuia</taxon>
    </lineage>
</organism>
<reference evidence="2 3" key="1">
    <citation type="submission" date="2020-08" db="EMBL/GenBank/DDBJ databases">
        <title>Genome public.</title>
        <authorList>
            <person name="Liu C."/>
            <person name="Sun Q."/>
        </authorList>
    </citation>
    <scope>NUCLEOTIDE SEQUENCE [LARGE SCALE GENOMIC DNA]</scope>
    <source>
        <strain evidence="2 3">NSJ-26</strain>
    </source>
</reference>
<dbReference type="RefSeq" id="WP_249323040.1">
    <property type="nucleotide sequence ID" value="NZ_JACRTK010000001.1"/>
</dbReference>
<evidence type="ECO:0000259" key="1">
    <source>
        <dbReference type="PROSITE" id="PS51782"/>
    </source>
</evidence>
<gene>
    <name evidence="2" type="ORF">H8689_03570</name>
</gene>
<name>A0A926IMA1_9FIRM</name>
<dbReference type="InterPro" id="IPR036779">
    <property type="entry name" value="LysM_dom_sf"/>
</dbReference>
<keyword evidence="3" id="KW-1185">Reference proteome</keyword>
<evidence type="ECO:0000313" key="3">
    <source>
        <dbReference type="Proteomes" id="UP000601522"/>
    </source>
</evidence>
<proteinExistence type="predicted"/>
<dbReference type="Proteomes" id="UP000601522">
    <property type="component" value="Unassembled WGS sequence"/>
</dbReference>
<dbReference type="SUPFAM" id="SSF54106">
    <property type="entry name" value="LysM domain"/>
    <property type="match status" value="1"/>
</dbReference>
<dbReference type="PROSITE" id="PS51782">
    <property type="entry name" value="LYSM"/>
    <property type="match status" value="1"/>
</dbReference>